<evidence type="ECO:0000256" key="1">
    <source>
        <dbReference type="ARBA" id="ARBA00010982"/>
    </source>
</evidence>
<dbReference type="AlphaFoldDB" id="A0A1I5LFR4"/>
<sequence length="403" mass="42340">MSNEAYIYEAIRTPRGKGKKGSLHGIKPIDLVVGLIDELKARHPNLDPAAIDDIVLGVVSPVGDQGADIARAAAVAAGLPDTVAGVQLNRFCASGLEAVNQAAQKVRAGWDRLVLGGGVESMSRVPMGSDGGAMFLDPATNYDSYFVPQGIGADLIATIEGFSREDVDAYAVRSQQRAEAAWSGGYFAKSVVPVKDINGVTVLDHDEHRRPDSTVESLGKLNPSFAGIGDFGGFDAVAQQKYHWVEKIDHVHTPGNSSGIVDGAALVLVGDEQAGKDFGLTPRARVVATAVTGADPTIMLTGPTPATRKVLDKAGLTVDDIDLFELNEAFAAVVLKWMKDLKLPDEKVNVNGGAIAMGHPLGATGAMILGTMVDELERRQARRALVTLCIGGGMGLATIIERV</sequence>
<evidence type="ECO:0000259" key="6">
    <source>
        <dbReference type="Pfam" id="PF00108"/>
    </source>
</evidence>
<accession>A0A1I5LFR4</accession>
<feature type="active site" description="Proton acceptor" evidence="4">
    <location>
        <position position="389"/>
    </location>
</feature>
<name>A0A1I5LFR4_9PSEU</name>
<evidence type="ECO:0000259" key="7">
    <source>
        <dbReference type="Pfam" id="PF02803"/>
    </source>
</evidence>
<dbReference type="SUPFAM" id="SSF53901">
    <property type="entry name" value="Thiolase-like"/>
    <property type="match status" value="2"/>
</dbReference>
<feature type="active site" description="Acyl-thioester intermediate" evidence="4">
    <location>
        <position position="92"/>
    </location>
</feature>
<dbReference type="InterPro" id="IPR020613">
    <property type="entry name" value="Thiolase_CS"/>
</dbReference>
<dbReference type="InterPro" id="IPR016039">
    <property type="entry name" value="Thiolase-like"/>
</dbReference>
<dbReference type="InterPro" id="IPR002155">
    <property type="entry name" value="Thiolase"/>
</dbReference>
<evidence type="ECO:0000256" key="5">
    <source>
        <dbReference type="RuleBase" id="RU003557"/>
    </source>
</evidence>
<dbReference type="Pfam" id="PF02803">
    <property type="entry name" value="Thiolase_C"/>
    <property type="match status" value="1"/>
</dbReference>
<reference evidence="9" key="1">
    <citation type="submission" date="2016-10" db="EMBL/GenBank/DDBJ databases">
        <authorList>
            <person name="Varghese N."/>
            <person name="Submissions S."/>
        </authorList>
    </citation>
    <scope>NUCLEOTIDE SEQUENCE [LARGE SCALE GENOMIC DNA]</scope>
    <source>
        <strain evidence="9">CGMCC 4.5579</strain>
    </source>
</reference>
<dbReference type="InterPro" id="IPR020615">
    <property type="entry name" value="Thiolase_acyl_enz_int_AS"/>
</dbReference>
<evidence type="ECO:0000256" key="4">
    <source>
        <dbReference type="PIRSR" id="PIRSR000429-1"/>
    </source>
</evidence>
<feature type="domain" description="Thiolase N-terminal" evidence="6">
    <location>
        <begin position="6"/>
        <end position="227"/>
    </location>
</feature>
<keyword evidence="3 5" id="KW-0012">Acyltransferase</keyword>
<feature type="active site" description="Proton acceptor" evidence="4">
    <location>
        <position position="359"/>
    </location>
</feature>
<dbReference type="PROSITE" id="PS00098">
    <property type="entry name" value="THIOLASE_1"/>
    <property type="match status" value="1"/>
</dbReference>
<dbReference type="PANTHER" id="PTHR43365">
    <property type="entry name" value="BLR7806 PROTEIN"/>
    <property type="match status" value="1"/>
</dbReference>
<feature type="domain" description="Thiolase C-terminal" evidence="7">
    <location>
        <begin position="281"/>
        <end position="402"/>
    </location>
</feature>
<comment type="similarity">
    <text evidence="1 5">Belongs to the thiolase-like superfamily. Thiolase family.</text>
</comment>
<protein>
    <submittedName>
        <fullName evidence="8">Acetyl-CoA C-acetyltransferase</fullName>
    </submittedName>
</protein>
<dbReference type="STRING" id="587909.SAMN05421810_101528"/>
<dbReference type="InterPro" id="IPR020616">
    <property type="entry name" value="Thiolase_N"/>
</dbReference>
<dbReference type="GO" id="GO:0016747">
    <property type="term" value="F:acyltransferase activity, transferring groups other than amino-acyl groups"/>
    <property type="evidence" value="ECO:0007669"/>
    <property type="project" value="InterPro"/>
</dbReference>
<dbReference type="NCBIfam" id="NF006090">
    <property type="entry name" value="PRK08242.1"/>
    <property type="match status" value="1"/>
</dbReference>
<dbReference type="InterPro" id="IPR020610">
    <property type="entry name" value="Thiolase_AS"/>
</dbReference>
<dbReference type="Pfam" id="PF00108">
    <property type="entry name" value="Thiolase_N"/>
    <property type="match status" value="1"/>
</dbReference>
<dbReference type="EMBL" id="FOWW01000001">
    <property type="protein sequence ID" value="SFO96057.1"/>
    <property type="molecule type" value="Genomic_DNA"/>
</dbReference>
<organism evidence="8 9">
    <name type="scientific">Amycolatopsis arida</name>
    <dbReference type="NCBI Taxonomy" id="587909"/>
    <lineage>
        <taxon>Bacteria</taxon>
        <taxon>Bacillati</taxon>
        <taxon>Actinomycetota</taxon>
        <taxon>Actinomycetes</taxon>
        <taxon>Pseudonocardiales</taxon>
        <taxon>Pseudonocardiaceae</taxon>
        <taxon>Amycolatopsis</taxon>
    </lineage>
</organism>
<dbReference type="CDD" id="cd00751">
    <property type="entry name" value="thiolase"/>
    <property type="match status" value="1"/>
</dbReference>
<dbReference type="PIRSF" id="PIRSF000429">
    <property type="entry name" value="Ac-CoA_Ac_transf"/>
    <property type="match status" value="1"/>
</dbReference>
<evidence type="ECO:0000256" key="3">
    <source>
        <dbReference type="ARBA" id="ARBA00023315"/>
    </source>
</evidence>
<evidence type="ECO:0000256" key="2">
    <source>
        <dbReference type="ARBA" id="ARBA00022679"/>
    </source>
</evidence>
<keyword evidence="2 5" id="KW-0808">Transferase</keyword>
<gene>
    <name evidence="8" type="ORF">SAMN05421810_101528</name>
</gene>
<proteinExistence type="inferred from homology"/>
<keyword evidence="9" id="KW-1185">Reference proteome</keyword>
<dbReference type="Gene3D" id="3.40.47.10">
    <property type="match status" value="2"/>
</dbReference>
<evidence type="ECO:0000313" key="8">
    <source>
        <dbReference type="EMBL" id="SFO96057.1"/>
    </source>
</evidence>
<dbReference type="PANTHER" id="PTHR43365:SF1">
    <property type="entry name" value="ACETYL-COA C-ACYLTRANSFERASE"/>
    <property type="match status" value="1"/>
</dbReference>
<dbReference type="InterPro" id="IPR020617">
    <property type="entry name" value="Thiolase_C"/>
</dbReference>
<evidence type="ECO:0000313" key="9">
    <source>
        <dbReference type="Proteomes" id="UP000198727"/>
    </source>
</evidence>
<dbReference type="OrthoDB" id="9764638at2"/>
<dbReference type="PROSITE" id="PS00737">
    <property type="entry name" value="THIOLASE_2"/>
    <property type="match status" value="1"/>
</dbReference>
<dbReference type="NCBIfam" id="TIGR01930">
    <property type="entry name" value="AcCoA-C-Actrans"/>
    <property type="match status" value="1"/>
</dbReference>
<dbReference type="Proteomes" id="UP000198727">
    <property type="component" value="Unassembled WGS sequence"/>
</dbReference>
<dbReference type="RefSeq" id="WP_092527297.1">
    <property type="nucleotide sequence ID" value="NZ_FOWW01000001.1"/>
</dbReference>
<dbReference type="PROSITE" id="PS00099">
    <property type="entry name" value="THIOLASE_3"/>
    <property type="match status" value="1"/>
</dbReference>